<dbReference type="InterPro" id="IPR003746">
    <property type="entry name" value="DUF167"/>
</dbReference>
<proteinExistence type="inferred from homology"/>
<comment type="similarity">
    <text evidence="1 2">Belongs to the UPF0235 family.</text>
</comment>
<dbReference type="SUPFAM" id="SSF69786">
    <property type="entry name" value="YggU-like"/>
    <property type="match status" value="1"/>
</dbReference>
<dbReference type="GO" id="GO:0005737">
    <property type="term" value="C:cytoplasm"/>
    <property type="evidence" value="ECO:0007669"/>
    <property type="project" value="TreeGrafter"/>
</dbReference>
<dbReference type="EMBL" id="DUIH01000009">
    <property type="protein sequence ID" value="HIH69445.1"/>
    <property type="molecule type" value="Genomic_DNA"/>
</dbReference>
<reference evidence="3" key="1">
    <citation type="journal article" date="2020" name="bioRxiv">
        <title>A rank-normalized archaeal taxonomy based on genome phylogeny resolves widespread incomplete and uneven classifications.</title>
        <authorList>
            <person name="Rinke C."/>
            <person name="Chuvochina M."/>
            <person name="Mussig A.J."/>
            <person name="Chaumeil P.-A."/>
            <person name="Waite D.W."/>
            <person name="Whitman W.B."/>
            <person name="Parks D.H."/>
            <person name="Hugenholtz P."/>
        </authorList>
    </citation>
    <scope>NUCLEOTIDE SEQUENCE</scope>
    <source>
        <strain evidence="3">UBA12518</strain>
    </source>
</reference>
<comment type="caution">
    <text evidence="3">The sequence shown here is derived from an EMBL/GenBank/DDBJ whole genome shotgun (WGS) entry which is preliminary data.</text>
</comment>
<evidence type="ECO:0000256" key="2">
    <source>
        <dbReference type="HAMAP-Rule" id="MF_00634"/>
    </source>
</evidence>
<dbReference type="NCBIfam" id="TIGR00251">
    <property type="entry name" value="DUF167 family protein"/>
    <property type="match status" value="1"/>
</dbReference>
<dbReference type="Pfam" id="PF02594">
    <property type="entry name" value="DUF167"/>
    <property type="match status" value="1"/>
</dbReference>
<accession>A0A832RSP2</accession>
<dbReference type="Gene3D" id="3.30.1200.10">
    <property type="entry name" value="YggU-like"/>
    <property type="match status" value="1"/>
</dbReference>
<dbReference type="RefSeq" id="WP_052353182.1">
    <property type="nucleotide sequence ID" value="NZ_DUIH01000009.1"/>
</dbReference>
<name>A0A832RSP2_9EURY</name>
<protein>
    <recommendedName>
        <fullName evidence="2">UPF0235 protein HA299_02310</fullName>
    </recommendedName>
</protein>
<evidence type="ECO:0000256" key="1">
    <source>
        <dbReference type="ARBA" id="ARBA00010364"/>
    </source>
</evidence>
<dbReference type="HAMAP" id="MF_00634">
    <property type="entry name" value="UPF0235"/>
    <property type="match status" value="1"/>
</dbReference>
<dbReference type="PANTHER" id="PTHR13420">
    <property type="entry name" value="UPF0235 PROTEIN C15ORF40"/>
    <property type="match status" value="1"/>
</dbReference>
<sequence length="102" mass="10978">MDAMEAIRKTDDGVLLDVEVSPSSKRTEIPAGYDAWRKRIVVKVAAPPRGGRANTELVREIARRLGVPTSSVRIVAGEASTKKTIKVLGVEPGTVYTALFEG</sequence>
<evidence type="ECO:0000313" key="4">
    <source>
        <dbReference type="Proteomes" id="UP000600363"/>
    </source>
</evidence>
<gene>
    <name evidence="3" type="ORF">HA299_02310</name>
</gene>
<dbReference type="InterPro" id="IPR036591">
    <property type="entry name" value="YggU-like_sf"/>
</dbReference>
<organism evidence="3 4">
    <name type="scientific">Methermicoccus shengliensis</name>
    <dbReference type="NCBI Taxonomy" id="660064"/>
    <lineage>
        <taxon>Archaea</taxon>
        <taxon>Methanobacteriati</taxon>
        <taxon>Methanobacteriota</taxon>
        <taxon>Stenosarchaea group</taxon>
        <taxon>Methanomicrobia</taxon>
        <taxon>Methanosarcinales</taxon>
        <taxon>Methermicoccaceae</taxon>
        <taxon>Methermicoccus</taxon>
    </lineage>
</organism>
<dbReference type="Proteomes" id="UP000600363">
    <property type="component" value="Unassembled WGS sequence"/>
</dbReference>
<dbReference type="PANTHER" id="PTHR13420:SF7">
    <property type="entry name" value="UPF0235 PROTEIN C15ORF40"/>
    <property type="match status" value="1"/>
</dbReference>
<dbReference type="SMART" id="SM01152">
    <property type="entry name" value="DUF167"/>
    <property type="match status" value="1"/>
</dbReference>
<evidence type="ECO:0000313" key="3">
    <source>
        <dbReference type="EMBL" id="HIH69445.1"/>
    </source>
</evidence>
<dbReference type="AlphaFoldDB" id="A0A832RSP2"/>